<keyword evidence="2" id="KW-1185">Reference proteome</keyword>
<dbReference type="Proteomes" id="UP001364695">
    <property type="component" value="Unassembled WGS sequence"/>
</dbReference>
<accession>A0ACC6P258</accession>
<evidence type="ECO:0000313" key="1">
    <source>
        <dbReference type="EMBL" id="MEJ7138296.1"/>
    </source>
</evidence>
<comment type="caution">
    <text evidence="1">The sequence shown here is derived from an EMBL/GenBank/DDBJ whole genome shotgun (WGS) entry which is preliminary data.</text>
</comment>
<dbReference type="EMBL" id="JAWDIE010000009">
    <property type="protein sequence ID" value="MEJ7138296.1"/>
    <property type="molecule type" value="Genomic_DNA"/>
</dbReference>
<reference evidence="1" key="1">
    <citation type="submission" date="2023-10" db="EMBL/GenBank/DDBJ databases">
        <title>Amphibacter perezi, gen. nov., sp. nov. a novel taxa of the family Comamonadaceae, class Betaproteobacteria isolated from the skin microbiota of Pelophylax perezi from different populations.</title>
        <authorList>
            <person name="Costa S."/>
            <person name="Proenca D.N."/>
            <person name="Lopes I."/>
            <person name="Morais P.V."/>
        </authorList>
    </citation>
    <scope>NUCLEOTIDE SEQUENCE</scope>
    <source>
        <strain evidence="1">SL12-8</strain>
    </source>
</reference>
<evidence type="ECO:0000313" key="2">
    <source>
        <dbReference type="Proteomes" id="UP001364695"/>
    </source>
</evidence>
<name>A0ACC6P258_9BURK</name>
<proteinExistence type="predicted"/>
<protein>
    <submittedName>
        <fullName evidence="1">Efflux RND transporter permease subunit</fullName>
    </submittedName>
</protein>
<sequence>MNFSAWSIRNPIPAIMLFILLTAMGLVSFQRMTVQNFPDIELPVVTAVVTWPGASPGQMETEVTRKIENAVANLQGLKHIHGRAYDGATSVSVEFDIAKNIDTAVQEVRDAVAGVRSTLPANANDPVVSKVTFSSQPILTFTVSSSRMDEADLSWFVDDTISRTLLGVRGVGKVSRVGGVSREVRVELDYGRMNALGATAADVSRRLAQIQQDGSAGNAELGTSAQTIRLLGTVKTAGELAALPITLSDGRSVRLSDIATVRDTVAPRTMAAYIDGKKAVAFEVSRAKGYGEIDVAARVNAALDGLKKQNPGLELTEAFNFVYPVQENYSASMHLLYEGAILAVLVVWIFLRDWRATFVAAVALPLSIIPAFAGMYFMGFSLNILTLLSLSLVVGILVDDAIVEIENIVRHLGMGKPPLEAAMEAADEIGMAVIATTFTLIAVFLPTAFMGGIPGKFFVQFGWTAAIAIFVSLVVARLITPMMAAYMLRPLKHEMTDGWLMKRYLRAAAWCLKHRVITMMVTAVFFVGSLALAGTLQTGFIPGDDASQSQVSIELPPGSTFAQTEALALRTRDLVQTNPYVTRVYTAIGGGAAGGDPFASQAGDVRKATLTVQLKQRSERGGVRKQAIEKQLRELMHQVPGVRYRVGLADNSSKYQLVLQSENGEQLLAHAQTVEKELRSVPGIGSVTSSASLLRPELLIRPDFNRMAAAGVTSAAVADTVRVATAGDFDQALAKLNVSQRQIPVVVRLPDADRKNLDHIKGLLVPGSGGPVALENFADVSLGSGPQQIERLDRSRRVQFDIELNGQPLGVVSKAVSKLPSVAQLPPGIHQINIGDAEAMAELFASFGLAMLTGVFCIYVVLVLLFKEFFQPATILSALVLSVPGAMLALWLTRSSISMPALIGLIMLMGIATKNSILLVEYAIVARRDHHLSRWDALLDACHKRARPIVMTTIAMGAGMLPVALGIGSDGSFRGPMAIVVIGGLITSTFLSLLVVPVVFTYVDDVIRLLERLVRRRKAPAPSPGH</sequence>
<gene>
    <name evidence="1" type="ORF">RV045_07610</name>
</gene>
<organism evidence="1 2">
    <name type="scientific">Amphibiibacter pelophylacis</name>
    <dbReference type="NCBI Taxonomy" id="1799477"/>
    <lineage>
        <taxon>Bacteria</taxon>
        <taxon>Pseudomonadati</taxon>
        <taxon>Pseudomonadota</taxon>
        <taxon>Betaproteobacteria</taxon>
        <taxon>Burkholderiales</taxon>
        <taxon>Sphaerotilaceae</taxon>
        <taxon>Amphibiibacter</taxon>
    </lineage>
</organism>